<keyword evidence="2 11" id="KW-0963">Cytoplasm</keyword>
<evidence type="ECO:0000256" key="10">
    <source>
        <dbReference type="ARBA" id="ARBA00060965"/>
    </source>
</evidence>
<dbReference type="SUPFAM" id="SSF55174">
    <property type="entry name" value="Alpha-L RNA-binding motif"/>
    <property type="match status" value="1"/>
</dbReference>
<dbReference type="InterPro" id="IPR014729">
    <property type="entry name" value="Rossmann-like_a/b/a_fold"/>
</dbReference>
<name>A0A231VGD4_THETR</name>
<feature type="binding site" evidence="11">
    <location>
        <position position="167"/>
    </location>
    <ligand>
        <name>L-tyrosine</name>
        <dbReference type="ChEBI" id="CHEBI:58315"/>
    </ligand>
</feature>
<keyword evidence="3 11" id="KW-0436">Ligase</keyword>
<keyword evidence="6 12" id="KW-0694">RNA-binding</keyword>
<evidence type="ECO:0000256" key="2">
    <source>
        <dbReference type="ARBA" id="ARBA00022490"/>
    </source>
</evidence>
<gene>
    <name evidence="11" type="primary">tyrS</name>
    <name evidence="14" type="ORF">CE561_08460</name>
</gene>
<evidence type="ECO:0000256" key="4">
    <source>
        <dbReference type="ARBA" id="ARBA00022741"/>
    </source>
</evidence>
<dbReference type="HAMAP" id="MF_02006">
    <property type="entry name" value="Tyr_tRNA_synth_type1"/>
    <property type="match status" value="1"/>
</dbReference>
<dbReference type="GO" id="GO:0042803">
    <property type="term" value="F:protein homodimerization activity"/>
    <property type="evidence" value="ECO:0007669"/>
    <property type="project" value="UniProtKB-ARBA"/>
</dbReference>
<dbReference type="GO" id="GO:0003723">
    <property type="term" value="F:RNA binding"/>
    <property type="evidence" value="ECO:0007669"/>
    <property type="project" value="UniProtKB-KW"/>
</dbReference>
<evidence type="ECO:0000256" key="7">
    <source>
        <dbReference type="ARBA" id="ARBA00022917"/>
    </source>
</evidence>
<dbReference type="InterPro" id="IPR001412">
    <property type="entry name" value="aa-tRNA-synth_I_CS"/>
</dbReference>
<keyword evidence="4 11" id="KW-0547">Nucleotide-binding</keyword>
<evidence type="ECO:0000256" key="5">
    <source>
        <dbReference type="ARBA" id="ARBA00022840"/>
    </source>
</evidence>
<evidence type="ECO:0000256" key="11">
    <source>
        <dbReference type="HAMAP-Rule" id="MF_02006"/>
    </source>
</evidence>
<comment type="caution">
    <text evidence="14">The sequence shown here is derived from an EMBL/GenBank/DDBJ whole genome shotgun (WGS) entry which is preliminary data.</text>
</comment>
<dbReference type="Gene3D" id="1.10.240.10">
    <property type="entry name" value="Tyrosyl-Transfer RNA Synthetase"/>
    <property type="match status" value="1"/>
</dbReference>
<evidence type="ECO:0000313" key="14">
    <source>
        <dbReference type="EMBL" id="OXT07222.1"/>
    </source>
</evidence>
<sequence>MSVFDVLRERNFIQQMTHEDEIKELLEKEKVTFYIGFDPTADSLHVGHFLQLMVMAHMQRAGHIPIVLVGGGTAMVGDPTGKTDMRKMLTKEEISHNAEAFKKQMSRFIDFSDGKAILANNADWLLNLNYVEFLRDIGVHFSVNKMLTAECFKTRLERGLSFLEFNYMLMQAYDFLMLNKKYGCVLQMGGDDQWSNILAGVDLIRRKEGKQAYGMTFTLLTTSEGKKMGKTEKGAVWLDAEKTPPYDFYQYWRNIDDSDVEKCLSLLTFLPMDEVRRLGSLKDKEINEAKKVLAYEVTKLVHGEDEARKAQKAAEALFEGSGDLSNVPTSIITHDMLGSSLLDVLTKTNIIPSKSEGRRLITQGGLYVNDENVKDINAVVTEDMFKQGYMLVRKGKKSYNKIVIQ</sequence>
<evidence type="ECO:0000256" key="6">
    <source>
        <dbReference type="ARBA" id="ARBA00022884"/>
    </source>
</evidence>
<dbReference type="GO" id="GO:0004831">
    <property type="term" value="F:tyrosine-tRNA ligase activity"/>
    <property type="evidence" value="ECO:0007669"/>
    <property type="project" value="UniProtKB-UniRule"/>
</dbReference>
<feature type="short sequence motif" description="'KMSKS' region" evidence="11">
    <location>
        <begin position="227"/>
        <end position="231"/>
    </location>
</feature>
<dbReference type="PRINTS" id="PR01040">
    <property type="entry name" value="TRNASYNTHTYR"/>
</dbReference>
<dbReference type="InterPro" id="IPR054608">
    <property type="entry name" value="SYY-like_C"/>
</dbReference>
<comment type="subcellular location">
    <subcellularLocation>
        <location evidence="1 11">Cytoplasm</location>
    </subcellularLocation>
</comment>
<feature type="domain" description="Tyrosine--tRNA ligase SYY-like C-terminal" evidence="13">
    <location>
        <begin position="325"/>
        <end position="400"/>
    </location>
</feature>
<comment type="catalytic activity">
    <reaction evidence="9 11">
        <text>tRNA(Tyr) + L-tyrosine + ATP = L-tyrosyl-tRNA(Tyr) + AMP + diphosphate + H(+)</text>
        <dbReference type="Rhea" id="RHEA:10220"/>
        <dbReference type="Rhea" id="RHEA-COMP:9706"/>
        <dbReference type="Rhea" id="RHEA-COMP:9707"/>
        <dbReference type="ChEBI" id="CHEBI:15378"/>
        <dbReference type="ChEBI" id="CHEBI:30616"/>
        <dbReference type="ChEBI" id="CHEBI:33019"/>
        <dbReference type="ChEBI" id="CHEBI:58315"/>
        <dbReference type="ChEBI" id="CHEBI:78442"/>
        <dbReference type="ChEBI" id="CHEBI:78536"/>
        <dbReference type="ChEBI" id="CHEBI:456215"/>
        <dbReference type="EC" id="6.1.1.1"/>
    </reaction>
</comment>
<dbReference type="PROSITE" id="PS00178">
    <property type="entry name" value="AA_TRNA_LIGASE_I"/>
    <property type="match status" value="1"/>
</dbReference>
<evidence type="ECO:0000256" key="8">
    <source>
        <dbReference type="ARBA" id="ARBA00023146"/>
    </source>
</evidence>
<protein>
    <recommendedName>
        <fullName evidence="11">Tyrosine--tRNA ligase</fullName>
        <ecNumber evidence="11">6.1.1.1</ecNumber>
    </recommendedName>
    <alternativeName>
        <fullName evidence="11">Tyrosyl-tRNA synthetase</fullName>
        <shortName evidence="11">TyrRS</shortName>
    </alternativeName>
</protein>
<evidence type="ECO:0000256" key="3">
    <source>
        <dbReference type="ARBA" id="ARBA00022598"/>
    </source>
</evidence>
<evidence type="ECO:0000313" key="15">
    <source>
        <dbReference type="Proteomes" id="UP000215301"/>
    </source>
</evidence>
<dbReference type="PANTHER" id="PTHR11766:SF0">
    <property type="entry name" value="TYROSINE--TRNA LIGASE, MITOCHONDRIAL"/>
    <property type="match status" value="1"/>
</dbReference>
<dbReference type="Gene3D" id="3.10.290.10">
    <property type="entry name" value="RNA-binding S4 domain"/>
    <property type="match status" value="1"/>
</dbReference>
<dbReference type="InterPro" id="IPR002307">
    <property type="entry name" value="Tyr-tRNA-ligase"/>
</dbReference>
<dbReference type="PANTHER" id="PTHR11766">
    <property type="entry name" value="TYROSYL-TRNA SYNTHETASE"/>
    <property type="match status" value="1"/>
</dbReference>
<dbReference type="CDD" id="cd00805">
    <property type="entry name" value="TyrRS_core"/>
    <property type="match status" value="1"/>
</dbReference>
<dbReference type="EC" id="6.1.1.1" evidence="11"/>
<dbReference type="GO" id="GO:0005829">
    <property type="term" value="C:cytosol"/>
    <property type="evidence" value="ECO:0007669"/>
    <property type="project" value="TreeGrafter"/>
</dbReference>
<dbReference type="PROSITE" id="PS50889">
    <property type="entry name" value="S4"/>
    <property type="match status" value="1"/>
</dbReference>
<reference evidence="14 15" key="1">
    <citation type="submission" date="2017-06" db="EMBL/GenBank/DDBJ databases">
        <title>Isolation and characterization of a thermophilic and butanogenic Thermoanaerobacterium thermosaccharolyticum M5 capable of efficient degradation of hemicellulose.</title>
        <authorList>
            <person name="Xin F."/>
            <person name="Jiang Y."/>
        </authorList>
    </citation>
    <scope>NUCLEOTIDE SEQUENCE [LARGE SCALE GENOMIC DNA]</scope>
    <source>
        <strain evidence="14 15">M5</strain>
    </source>
</reference>
<feature type="binding site" evidence="11">
    <location>
        <position position="171"/>
    </location>
    <ligand>
        <name>L-tyrosine</name>
        <dbReference type="ChEBI" id="CHEBI:58315"/>
    </ligand>
</feature>
<dbReference type="FunFam" id="1.10.240.10:FF:000001">
    <property type="entry name" value="Tyrosine--tRNA ligase"/>
    <property type="match status" value="1"/>
</dbReference>
<feature type="binding site" evidence="11">
    <location>
        <position position="34"/>
    </location>
    <ligand>
        <name>L-tyrosine</name>
        <dbReference type="ChEBI" id="CHEBI:58315"/>
    </ligand>
</feature>
<dbReference type="InterPro" id="IPR024088">
    <property type="entry name" value="Tyr-tRNA-ligase_bac-type"/>
</dbReference>
<dbReference type="InterPro" id="IPR024107">
    <property type="entry name" value="Tyr-tRNA-ligase_bac_1"/>
</dbReference>
<dbReference type="EMBL" id="NKHD01000023">
    <property type="protein sequence ID" value="OXT07222.1"/>
    <property type="molecule type" value="Genomic_DNA"/>
</dbReference>
<evidence type="ECO:0000259" key="13">
    <source>
        <dbReference type="Pfam" id="PF22421"/>
    </source>
</evidence>
<dbReference type="CDD" id="cd00165">
    <property type="entry name" value="S4"/>
    <property type="match status" value="1"/>
</dbReference>
<dbReference type="Proteomes" id="UP000215301">
    <property type="component" value="Unassembled WGS sequence"/>
</dbReference>
<dbReference type="InterPro" id="IPR002305">
    <property type="entry name" value="aa-tRNA-synth_Ic"/>
</dbReference>
<dbReference type="SUPFAM" id="SSF52374">
    <property type="entry name" value="Nucleotidylyl transferase"/>
    <property type="match status" value="1"/>
</dbReference>
<dbReference type="Gene3D" id="3.40.50.620">
    <property type="entry name" value="HUPs"/>
    <property type="match status" value="1"/>
</dbReference>
<dbReference type="RefSeq" id="WP_094045468.1">
    <property type="nucleotide sequence ID" value="NZ_NKHD01000023.1"/>
</dbReference>
<dbReference type="InterPro" id="IPR036986">
    <property type="entry name" value="S4_RNA-bd_sf"/>
</dbReference>
<accession>A0A231VGD4</accession>
<comment type="similarity">
    <text evidence="10 11">Belongs to the class-I aminoacyl-tRNA synthetase family. TyrS type 1 subfamily.</text>
</comment>
<comment type="subunit">
    <text evidence="11">Homodimer.</text>
</comment>
<dbReference type="GO" id="GO:0005524">
    <property type="term" value="F:ATP binding"/>
    <property type="evidence" value="ECO:0007669"/>
    <property type="project" value="UniProtKB-UniRule"/>
</dbReference>
<dbReference type="FunFam" id="3.40.50.620:FF:000008">
    <property type="entry name" value="Tyrosine--tRNA ligase"/>
    <property type="match status" value="1"/>
</dbReference>
<evidence type="ECO:0000256" key="1">
    <source>
        <dbReference type="ARBA" id="ARBA00004496"/>
    </source>
</evidence>
<keyword evidence="5 11" id="KW-0067">ATP-binding</keyword>
<dbReference type="AlphaFoldDB" id="A0A231VGD4"/>
<comment type="function">
    <text evidence="11">Catalyzes the attachment of tyrosine to tRNA(Tyr) in a two-step reaction: tyrosine is first activated by ATP to form Tyr-AMP and then transferred to the acceptor end of tRNA(Tyr).</text>
</comment>
<feature type="short sequence motif" description="'HIGH' region" evidence="11">
    <location>
        <begin position="39"/>
        <end position="48"/>
    </location>
</feature>
<feature type="binding site" evidence="11">
    <location>
        <position position="230"/>
    </location>
    <ligand>
        <name>ATP</name>
        <dbReference type="ChEBI" id="CHEBI:30616"/>
    </ligand>
</feature>
<keyword evidence="7 11" id="KW-0648">Protein biosynthesis</keyword>
<dbReference type="GO" id="GO:0006437">
    <property type="term" value="P:tyrosyl-tRNA aminoacylation"/>
    <property type="evidence" value="ECO:0007669"/>
    <property type="project" value="UniProtKB-UniRule"/>
</dbReference>
<dbReference type="Pfam" id="PF00579">
    <property type="entry name" value="tRNA-synt_1b"/>
    <property type="match status" value="1"/>
</dbReference>
<evidence type="ECO:0000256" key="9">
    <source>
        <dbReference type="ARBA" id="ARBA00048248"/>
    </source>
</evidence>
<dbReference type="NCBIfam" id="TIGR00234">
    <property type="entry name" value="tyrS"/>
    <property type="match status" value="1"/>
</dbReference>
<proteinExistence type="inferred from homology"/>
<organism evidence="14 15">
    <name type="scientific">Thermoanaerobacterium thermosaccharolyticum</name>
    <name type="common">Clostridium thermosaccharolyticum</name>
    <dbReference type="NCBI Taxonomy" id="1517"/>
    <lineage>
        <taxon>Bacteria</taxon>
        <taxon>Bacillati</taxon>
        <taxon>Bacillota</taxon>
        <taxon>Clostridia</taxon>
        <taxon>Thermoanaerobacterales</taxon>
        <taxon>Thermoanaerobacteraceae</taxon>
        <taxon>Thermoanaerobacterium</taxon>
    </lineage>
</organism>
<dbReference type="Pfam" id="PF22421">
    <property type="entry name" value="SYY_C-terminal"/>
    <property type="match status" value="1"/>
</dbReference>
<keyword evidence="8 11" id="KW-0030">Aminoacyl-tRNA synthetase</keyword>
<evidence type="ECO:0000256" key="12">
    <source>
        <dbReference type="PROSITE-ProRule" id="PRU00182"/>
    </source>
</evidence>